<dbReference type="KEGG" id="dpx:DAPPUDRAFT_344449"/>
<protein>
    <submittedName>
        <fullName evidence="1">Uncharacterized protein</fullName>
    </submittedName>
</protein>
<evidence type="ECO:0000313" key="1">
    <source>
        <dbReference type="EMBL" id="EFX60248.1"/>
    </source>
</evidence>
<gene>
    <name evidence="1" type="ORF">DAPPUDRAFT_344449</name>
</gene>
<name>E9I6Y2_DAPPU</name>
<sequence length="325" mass="35739">MDYFLKAMFYIDSREGDCGQVVFDYNIFEAGPGFVAYFRSLNSSGGVPGIVFRSNWNENTATAKNLVIEGRAHADARFLYAENVASAIRFEDTPLGTCELIGSALQTDNCNLQNLTMLKADAASTSIHTMARMFSGTSPAHVSTIAHPTNAEGLRTPWFRMPLPFMRASSQSGKVVMRYDAQQPITLLQDRPVKSVTQLAGNPFGDGNAQRISLASSPNTPFAQTATLKGSGWLLTTYIYKLLSESPVRITITGTKGISGEGEMVSREWEMLANISKFICDKEENVTVYHRTDNGSNLLVARVAMISFERLQDAVDFLNAKILPF</sequence>
<dbReference type="AlphaFoldDB" id="E9I6Y2"/>
<evidence type="ECO:0000313" key="2">
    <source>
        <dbReference type="Proteomes" id="UP000000305"/>
    </source>
</evidence>
<keyword evidence="2" id="KW-1185">Reference proteome</keyword>
<dbReference type="InParanoid" id="E9I6Y2"/>
<proteinExistence type="predicted"/>
<reference evidence="1 2" key="1">
    <citation type="journal article" date="2011" name="Science">
        <title>The ecoresponsive genome of Daphnia pulex.</title>
        <authorList>
            <person name="Colbourne J.K."/>
            <person name="Pfrender M.E."/>
            <person name="Gilbert D."/>
            <person name="Thomas W.K."/>
            <person name="Tucker A."/>
            <person name="Oakley T.H."/>
            <person name="Tokishita S."/>
            <person name="Aerts A."/>
            <person name="Arnold G.J."/>
            <person name="Basu M.K."/>
            <person name="Bauer D.J."/>
            <person name="Caceres C.E."/>
            <person name="Carmel L."/>
            <person name="Casola C."/>
            <person name="Choi J.H."/>
            <person name="Detter J.C."/>
            <person name="Dong Q."/>
            <person name="Dusheyko S."/>
            <person name="Eads B.D."/>
            <person name="Frohlich T."/>
            <person name="Geiler-Samerotte K.A."/>
            <person name="Gerlach D."/>
            <person name="Hatcher P."/>
            <person name="Jogdeo S."/>
            <person name="Krijgsveld J."/>
            <person name="Kriventseva E.V."/>
            <person name="Kultz D."/>
            <person name="Laforsch C."/>
            <person name="Lindquist E."/>
            <person name="Lopez J."/>
            <person name="Manak J.R."/>
            <person name="Muller J."/>
            <person name="Pangilinan J."/>
            <person name="Patwardhan R.P."/>
            <person name="Pitluck S."/>
            <person name="Pritham E.J."/>
            <person name="Rechtsteiner A."/>
            <person name="Rho M."/>
            <person name="Rogozin I.B."/>
            <person name="Sakarya O."/>
            <person name="Salamov A."/>
            <person name="Schaack S."/>
            <person name="Shapiro H."/>
            <person name="Shiga Y."/>
            <person name="Skalitzky C."/>
            <person name="Smith Z."/>
            <person name="Souvorov A."/>
            <person name="Sung W."/>
            <person name="Tang Z."/>
            <person name="Tsuchiya D."/>
            <person name="Tu H."/>
            <person name="Vos H."/>
            <person name="Wang M."/>
            <person name="Wolf Y.I."/>
            <person name="Yamagata H."/>
            <person name="Yamada T."/>
            <person name="Ye Y."/>
            <person name="Shaw J.R."/>
            <person name="Andrews J."/>
            <person name="Crease T.J."/>
            <person name="Tang H."/>
            <person name="Lucas S.M."/>
            <person name="Robertson H.M."/>
            <person name="Bork P."/>
            <person name="Koonin E.V."/>
            <person name="Zdobnov E.M."/>
            <person name="Grigoriev I.V."/>
            <person name="Lynch M."/>
            <person name="Boore J.L."/>
        </authorList>
    </citation>
    <scope>NUCLEOTIDE SEQUENCE [LARGE SCALE GENOMIC DNA]</scope>
</reference>
<accession>E9I6Y2</accession>
<dbReference type="EMBL" id="GL736782">
    <property type="protein sequence ID" value="EFX60248.1"/>
    <property type="molecule type" value="Genomic_DNA"/>
</dbReference>
<dbReference type="Proteomes" id="UP000000305">
    <property type="component" value="Unassembled WGS sequence"/>
</dbReference>
<dbReference type="HOGENOM" id="CLU_855946_0_0_1"/>
<organism evidence="1 2">
    <name type="scientific">Daphnia pulex</name>
    <name type="common">Water flea</name>
    <dbReference type="NCBI Taxonomy" id="6669"/>
    <lineage>
        <taxon>Eukaryota</taxon>
        <taxon>Metazoa</taxon>
        <taxon>Ecdysozoa</taxon>
        <taxon>Arthropoda</taxon>
        <taxon>Crustacea</taxon>
        <taxon>Branchiopoda</taxon>
        <taxon>Diplostraca</taxon>
        <taxon>Cladocera</taxon>
        <taxon>Anomopoda</taxon>
        <taxon>Daphniidae</taxon>
        <taxon>Daphnia</taxon>
    </lineage>
</organism>